<feature type="region of interest" description="Disordered" evidence="1">
    <location>
        <begin position="668"/>
        <end position="699"/>
    </location>
</feature>
<evidence type="ECO:0000313" key="4">
    <source>
        <dbReference type="Proteomes" id="UP000030832"/>
    </source>
</evidence>
<dbReference type="Proteomes" id="UP000030832">
    <property type="component" value="Unassembled WGS sequence"/>
</dbReference>
<evidence type="ECO:0000259" key="2">
    <source>
        <dbReference type="Pfam" id="PF02120"/>
    </source>
</evidence>
<evidence type="ECO:0000313" key="3">
    <source>
        <dbReference type="EMBL" id="KHF39776.1"/>
    </source>
</evidence>
<dbReference type="InterPro" id="IPR038610">
    <property type="entry name" value="FliK-like_C_sf"/>
</dbReference>
<dbReference type="Pfam" id="PF02120">
    <property type="entry name" value="Flg_hook"/>
    <property type="match status" value="1"/>
</dbReference>
<dbReference type="EMBL" id="JRJU01000015">
    <property type="protein sequence ID" value="KHF39776.1"/>
    <property type="molecule type" value="Genomic_DNA"/>
</dbReference>
<dbReference type="InterPro" id="IPR021136">
    <property type="entry name" value="Flagellar_hook_control-like_C"/>
</dbReference>
<protein>
    <recommendedName>
        <fullName evidence="2">Flagellar hook-length control protein-like C-terminal domain-containing protein</fullName>
    </recommendedName>
</protein>
<keyword evidence="4" id="KW-1185">Reference proteome</keyword>
<feature type="domain" description="Flagellar hook-length control protein-like C-terminal" evidence="2">
    <location>
        <begin position="595"/>
        <end position="673"/>
    </location>
</feature>
<dbReference type="AlphaFoldDB" id="A0A0B0IJE4"/>
<dbReference type="eggNOG" id="COG3144">
    <property type="taxonomic scope" value="Bacteria"/>
</dbReference>
<name>A0A0B0IJE4_9BACI</name>
<dbReference type="Gene3D" id="3.30.750.140">
    <property type="match status" value="1"/>
</dbReference>
<reference evidence="3 4" key="1">
    <citation type="submission" date="2014-09" db="EMBL/GenBank/DDBJ databases">
        <title>Genome sequencing and annotation of Bacillus Okhensis strain Kh10-101T.</title>
        <authorList>
            <person name="Prakash J.S."/>
        </authorList>
    </citation>
    <scope>NUCLEOTIDE SEQUENCE [LARGE SCALE GENOMIC DNA]</scope>
    <source>
        <strain evidence="4">Kh10-101T</strain>
    </source>
</reference>
<sequence>MNTMVASALLMNSTALTSHSLPKNALKDGEGKRTFSQMLGRLNESNEQSSKGKKEPIPLNFLLESLEVAIQTDSIIDSNIDYLPNVWKEDFTTAWMQSTEDELPSITDWSEGKQLAFLAVSYALGDTQIKESIRQKVPSEVIENVLRELELLASVSKISEEKEIMRDDLGNQSIQTTLLPMEWTEQDVEQAIINVFGRKEMEQINSPSLKNRNTEILFNETGYLSRLSVKENMFKSFGSQMSQAEKEPVILKQIAIAISELSATNLSDKVDVEENFQEKVMKLPKEWREDFITVLSVPDENISRLLSNWSEPKQIVFLALTNEVLEQSTDHSLVDNHNMDNQKINFHHSNPQNRENMDNTGTKEHQLVFSLIEEVLPGLMDHHDHREKEQEVEIGSERLAQIPMEWKDEFLTLWSKPVESALSIVASWRGEKQLAFLATLYSDGREAVQDSIRRNFPTQLISNEGIDQLMSLVSENTTDSQNKLTIFTTILTFLQKEQHDLEGKNLNVPSKNFTIVNENRINHSQINTVQPSEVVEVKEGSTIGAESQNNQVVPERLAKPEMVQMYIGDRLPKEMQQQQFLRQLHSILKRGTFIQSPQGAQTLSIKLYPEHLGRLTIQITQQEGLITARIMSSSSATRELVESQLPQLRQAFVQQQLHVDRIEVSDETFEQQQDGESAKDDHATNEREDEREEGDSVSFQNILNEVTINEQI</sequence>
<feature type="compositionally biased region" description="Basic and acidic residues" evidence="1">
    <location>
        <begin position="676"/>
        <end position="688"/>
    </location>
</feature>
<evidence type="ECO:0000256" key="1">
    <source>
        <dbReference type="SAM" id="MobiDB-lite"/>
    </source>
</evidence>
<dbReference type="CDD" id="cd17470">
    <property type="entry name" value="T3SS_Flik_C"/>
    <property type="match status" value="1"/>
</dbReference>
<dbReference type="STRING" id="333138.LQ50_13120"/>
<dbReference type="OrthoDB" id="2112988at2"/>
<accession>A0A0B0IJE4</accession>
<comment type="caution">
    <text evidence="3">The sequence shown here is derived from an EMBL/GenBank/DDBJ whole genome shotgun (WGS) entry which is preliminary data.</text>
</comment>
<proteinExistence type="predicted"/>
<gene>
    <name evidence="3" type="ORF">LQ50_13120</name>
</gene>
<dbReference type="RefSeq" id="WP_034629639.1">
    <property type="nucleotide sequence ID" value="NZ_JRJU01000015.1"/>
</dbReference>
<organism evidence="3 4">
    <name type="scientific">Halalkalibacter okhensis</name>
    <dbReference type="NCBI Taxonomy" id="333138"/>
    <lineage>
        <taxon>Bacteria</taxon>
        <taxon>Bacillati</taxon>
        <taxon>Bacillota</taxon>
        <taxon>Bacilli</taxon>
        <taxon>Bacillales</taxon>
        <taxon>Bacillaceae</taxon>
        <taxon>Halalkalibacter</taxon>
    </lineage>
</organism>